<dbReference type="EMBL" id="JACHFL010000008">
    <property type="protein sequence ID" value="MBB5364016.1"/>
    <property type="molecule type" value="Genomic_DNA"/>
</dbReference>
<keyword evidence="2" id="KW-1185">Reference proteome</keyword>
<accession>A0A7W8JYC7</accession>
<dbReference type="AlphaFoldDB" id="A0A7W8JYC7"/>
<sequence>MSDQLPVWLIRSLTVVEARPICQRVMQLEVRFFLWSFP</sequence>
<gene>
    <name evidence="1" type="ORF">HNQ08_003123</name>
</gene>
<organism evidence="1 2">
    <name type="scientific">Deinococcus humi</name>
    <dbReference type="NCBI Taxonomy" id="662880"/>
    <lineage>
        <taxon>Bacteria</taxon>
        <taxon>Thermotogati</taxon>
        <taxon>Deinococcota</taxon>
        <taxon>Deinococci</taxon>
        <taxon>Deinococcales</taxon>
        <taxon>Deinococcaceae</taxon>
        <taxon>Deinococcus</taxon>
    </lineage>
</organism>
<proteinExistence type="predicted"/>
<protein>
    <submittedName>
        <fullName evidence="1">Uncharacterized protein</fullName>
    </submittedName>
</protein>
<name>A0A7W8JYC7_9DEIO</name>
<evidence type="ECO:0000313" key="2">
    <source>
        <dbReference type="Proteomes" id="UP000552709"/>
    </source>
</evidence>
<evidence type="ECO:0000313" key="1">
    <source>
        <dbReference type="EMBL" id="MBB5364016.1"/>
    </source>
</evidence>
<dbReference type="Proteomes" id="UP000552709">
    <property type="component" value="Unassembled WGS sequence"/>
</dbReference>
<reference evidence="1 2" key="1">
    <citation type="submission" date="2020-08" db="EMBL/GenBank/DDBJ databases">
        <title>Genomic Encyclopedia of Type Strains, Phase IV (KMG-IV): sequencing the most valuable type-strain genomes for metagenomic binning, comparative biology and taxonomic classification.</title>
        <authorList>
            <person name="Goeker M."/>
        </authorList>
    </citation>
    <scope>NUCLEOTIDE SEQUENCE [LARGE SCALE GENOMIC DNA]</scope>
    <source>
        <strain evidence="1 2">DSM 27939</strain>
    </source>
</reference>
<comment type="caution">
    <text evidence="1">The sequence shown here is derived from an EMBL/GenBank/DDBJ whole genome shotgun (WGS) entry which is preliminary data.</text>
</comment>